<gene>
    <name evidence="1" type="ORF">N3K66_001296</name>
</gene>
<dbReference type="Proteomes" id="UP001163324">
    <property type="component" value="Chromosome 1"/>
</dbReference>
<organism evidence="1 2">
    <name type="scientific">Trichothecium roseum</name>
    <dbReference type="NCBI Taxonomy" id="47278"/>
    <lineage>
        <taxon>Eukaryota</taxon>
        <taxon>Fungi</taxon>
        <taxon>Dikarya</taxon>
        <taxon>Ascomycota</taxon>
        <taxon>Pezizomycotina</taxon>
        <taxon>Sordariomycetes</taxon>
        <taxon>Hypocreomycetidae</taxon>
        <taxon>Hypocreales</taxon>
        <taxon>Hypocreales incertae sedis</taxon>
        <taxon>Trichothecium</taxon>
    </lineage>
</organism>
<comment type="caution">
    <text evidence="1">The sequence shown here is derived from an EMBL/GenBank/DDBJ whole genome shotgun (WGS) entry which is preliminary data.</text>
</comment>
<proteinExistence type="predicted"/>
<sequence>MASAGSWRSLLRPQAAAAAAAAPLPQIRAILPSASKSSFSTTSSLNKVIARAKKQDSREQKTTKDVVKKRKKANQPSVARKPGPGERKAYRKRIQLSNNSALEVKGLGALEPWTLADPESSCKMFALPDSVVDQLRALEAFKATQSWNLFRKPHVLVRKEVARFVADIEAAKDKKEALRAVLVGSKLSGKSMTVLQALAHALLNEWVVIHLPEGQDLTNGNTEYSPVNPDGNLIKFAQPNYTMRLMQNIYKVNKALFDAIELQKDHSRTTALVTGGRKVTLGDLMLSLKENDFAWPTFAAMWEELTLPGRPPIMFTLDGLSHVNKLSAYRDPSFKPVHSHDLTLIGTFFDALSGKTKLPNGGAIIAANSESNVQRHPSQDLAISQIEARQAGAEAPAPDPYERGYDDRVHSALRNARVLRLEGVDQEESRALMNYWAASGMMRKTVDNATVAQNWTLGGHGIVGEMERGALMTMRM</sequence>
<dbReference type="EMBL" id="CM047940">
    <property type="protein sequence ID" value="KAI9904767.1"/>
    <property type="molecule type" value="Genomic_DNA"/>
</dbReference>
<protein>
    <submittedName>
        <fullName evidence="1">Uncharacterized protein</fullName>
    </submittedName>
</protein>
<evidence type="ECO:0000313" key="2">
    <source>
        <dbReference type="Proteomes" id="UP001163324"/>
    </source>
</evidence>
<name>A0ACC0VE81_9HYPO</name>
<evidence type="ECO:0000313" key="1">
    <source>
        <dbReference type="EMBL" id="KAI9904767.1"/>
    </source>
</evidence>
<keyword evidence="2" id="KW-1185">Reference proteome</keyword>
<accession>A0ACC0VE81</accession>
<reference evidence="1" key="1">
    <citation type="submission" date="2022-10" db="EMBL/GenBank/DDBJ databases">
        <title>Complete Genome of Trichothecium roseum strain YXFP-22015, a Plant Pathogen Isolated from Citrus.</title>
        <authorList>
            <person name="Wang Y."/>
            <person name="Zhu L."/>
        </authorList>
    </citation>
    <scope>NUCLEOTIDE SEQUENCE</scope>
    <source>
        <strain evidence="1">YXFP-22015</strain>
    </source>
</reference>